<dbReference type="Proteomes" id="UP000054558">
    <property type="component" value="Unassembled WGS sequence"/>
</dbReference>
<dbReference type="PANTHER" id="PTHR31656">
    <property type="entry name" value="ROOT CAP DOMAIN-CONTAINING PROTEIN"/>
    <property type="match status" value="1"/>
</dbReference>
<feature type="chain" id="PRO_5012847170" description="Root cap family protein" evidence="1">
    <location>
        <begin position="23"/>
        <end position="375"/>
    </location>
</feature>
<evidence type="ECO:0000313" key="2">
    <source>
        <dbReference type="EMBL" id="GAQ88470.1"/>
    </source>
</evidence>
<dbReference type="EMBL" id="DF237380">
    <property type="protein sequence ID" value="GAQ88470.1"/>
    <property type="molecule type" value="Genomic_DNA"/>
</dbReference>
<organism evidence="2 3">
    <name type="scientific">Klebsormidium nitens</name>
    <name type="common">Green alga</name>
    <name type="synonym">Ulothrix nitens</name>
    <dbReference type="NCBI Taxonomy" id="105231"/>
    <lineage>
        <taxon>Eukaryota</taxon>
        <taxon>Viridiplantae</taxon>
        <taxon>Streptophyta</taxon>
        <taxon>Klebsormidiophyceae</taxon>
        <taxon>Klebsormidiales</taxon>
        <taxon>Klebsormidiaceae</taxon>
        <taxon>Klebsormidium</taxon>
    </lineage>
</organism>
<feature type="signal peptide" evidence="1">
    <location>
        <begin position="1"/>
        <end position="22"/>
    </location>
</feature>
<evidence type="ECO:0000313" key="3">
    <source>
        <dbReference type="Proteomes" id="UP000054558"/>
    </source>
</evidence>
<protein>
    <recommendedName>
        <fullName evidence="4">Root cap family protein</fullName>
    </recommendedName>
</protein>
<evidence type="ECO:0008006" key="4">
    <source>
        <dbReference type="Google" id="ProtNLM"/>
    </source>
</evidence>
<dbReference type="OMA" id="CYNQEHT"/>
<dbReference type="AlphaFoldDB" id="A0A1Y1IC28"/>
<keyword evidence="3" id="KW-1185">Reference proteome</keyword>
<gene>
    <name evidence="2" type="ORF">KFL_004310080</name>
</gene>
<evidence type="ECO:0000256" key="1">
    <source>
        <dbReference type="SAM" id="SignalP"/>
    </source>
</evidence>
<sequence>MAHRQLPALLLVLALTAHVASATYIGYVAPCAGVNSNKCTSAIGALNLTSITSCNQVTVGCYNSGCGSRDNSCPSCTDNGNYITLKCVASSSSCTNPRAYNTGGVCGDPHFSAPGGIYFDWHGVRNEVFSIISDTDFQLNARFVGERTNTEDIEHGTWIEEMAMGYNDESGATHFVSIGIDQEKEFEAADVFFFTFDGEDIPIGSGTAEYTWTSPDGRATITREPHMRAHARIKIDGHFEATFNPRVESRIQLDPLGKYLDMDMESLTISRHAHGVLGQMFRPDAVERRNAVTADMTGHEFLVEGATSDYRVSSLTSADSTFNQFNLAAGVTVRNVNIIEGGARVSRKILTSAGVDEYVTVSPRCNQEKGSLVCS</sequence>
<name>A0A1Y1IC28_KLENI</name>
<accession>A0A1Y1IC28</accession>
<reference evidence="2 3" key="1">
    <citation type="journal article" date="2014" name="Nat. Commun.">
        <title>Klebsormidium flaccidum genome reveals primary factors for plant terrestrial adaptation.</title>
        <authorList>
            <person name="Hori K."/>
            <person name="Maruyama F."/>
            <person name="Fujisawa T."/>
            <person name="Togashi T."/>
            <person name="Yamamoto N."/>
            <person name="Seo M."/>
            <person name="Sato S."/>
            <person name="Yamada T."/>
            <person name="Mori H."/>
            <person name="Tajima N."/>
            <person name="Moriyama T."/>
            <person name="Ikeuchi M."/>
            <person name="Watanabe M."/>
            <person name="Wada H."/>
            <person name="Kobayashi K."/>
            <person name="Saito M."/>
            <person name="Masuda T."/>
            <person name="Sasaki-Sekimoto Y."/>
            <person name="Mashiguchi K."/>
            <person name="Awai K."/>
            <person name="Shimojima M."/>
            <person name="Masuda S."/>
            <person name="Iwai M."/>
            <person name="Nobusawa T."/>
            <person name="Narise T."/>
            <person name="Kondo S."/>
            <person name="Saito H."/>
            <person name="Sato R."/>
            <person name="Murakawa M."/>
            <person name="Ihara Y."/>
            <person name="Oshima-Yamada Y."/>
            <person name="Ohtaka K."/>
            <person name="Satoh M."/>
            <person name="Sonobe K."/>
            <person name="Ishii M."/>
            <person name="Ohtani R."/>
            <person name="Kanamori-Sato M."/>
            <person name="Honoki R."/>
            <person name="Miyazaki D."/>
            <person name="Mochizuki H."/>
            <person name="Umetsu J."/>
            <person name="Higashi K."/>
            <person name="Shibata D."/>
            <person name="Kamiya Y."/>
            <person name="Sato N."/>
            <person name="Nakamura Y."/>
            <person name="Tabata S."/>
            <person name="Ida S."/>
            <person name="Kurokawa K."/>
            <person name="Ohta H."/>
        </authorList>
    </citation>
    <scope>NUCLEOTIDE SEQUENCE [LARGE SCALE GENOMIC DNA]</scope>
    <source>
        <strain evidence="2 3">NIES-2285</strain>
    </source>
</reference>
<keyword evidence="1" id="KW-0732">Signal</keyword>
<dbReference type="OrthoDB" id="2012063at2759"/>
<proteinExistence type="predicted"/>